<sequence length="207" mass="22964">MLQLIVDQRIIIVETAANNQANNSEKIKGKEAVDIQANHANNVGNDLHPNQASNIASNSLNGEEGVDLFELTSIEEFKCLKEKLSVKFVIVRASRSNGYFDSNAVANIKNAWAAGIREVDIYIFPCVKPKWVENVICDNARSVESGTPWFGSNQLVEAHRTIDVPRHIDGQCACWSRHIGLLPTLRPPVKYCYSLATISPSLIYLKS</sequence>
<dbReference type="Gene3D" id="3.20.20.80">
    <property type="entry name" value="Glycosidases"/>
    <property type="match status" value="1"/>
</dbReference>
<dbReference type="Proteomes" id="UP000887563">
    <property type="component" value="Unplaced"/>
</dbReference>
<dbReference type="InterPro" id="IPR051595">
    <property type="entry name" value="GH25_Enzymes"/>
</dbReference>
<reference evidence="2" key="1">
    <citation type="submission" date="2022-11" db="UniProtKB">
        <authorList>
            <consortium name="WormBaseParasite"/>
        </authorList>
    </citation>
    <scope>IDENTIFICATION</scope>
</reference>
<dbReference type="PANTHER" id="PTHR23208">
    <property type="entry name" value="LYSOZYME PROTEIN"/>
    <property type="match status" value="1"/>
</dbReference>
<name>A0A914KU24_MELIC</name>
<organism evidence="1 2">
    <name type="scientific">Meloidogyne incognita</name>
    <name type="common">Southern root-knot nematode worm</name>
    <name type="synonym">Oxyuris incognita</name>
    <dbReference type="NCBI Taxonomy" id="6306"/>
    <lineage>
        <taxon>Eukaryota</taxon>
        <taxon>Metazoa</taxon>
        <taxon>Ecdysozoa</taxon>
        <taxon>Nematoda</taxon>
        <taxon>Chromadorea</taxon>
        <taxon>Rhabditida</taxon>
        <taxon>Tylenchina</taxon>
        <taxon>Tylenchomorpha</taxon>
        <taxon>Tylenchoidea</taxon>
        <taxon>Meloidogynidae</taxon>
        <taxon>Meloidogyninae</taxon>
        <taxon>Meloidogyne</taxon>
        <taxon>Meloidogyne incognita group</taxon>
    </lineage>
</organism>
<evidence type="ECO:0000313" key="2">
    <source>
        <dbReference type="WBParaSite" id="Minc3s00115g05025"/>
    </source>
</evidence>
<dbReference type="GO" id="GO:0007165">
    <property type="term" value="P:signal transduction"/>
    <property type="evidence" value="ECO:0007669"/>
    <property type="project" value="TreeGrafter"/>
</dbReference>
<dbReference type="SUPFAM" id="SSF51445">
    <property type="entry name" value="(Trans)glycosidases"/>
    <property type="match status" value="1"/>
</dbReference>
<proteinExistence type="predicted"/>
<dbReference type="PANTHER" id="PTHR23208:SF36">
    <property type="entry name" value="LYSOZYME-RELATED"/>
    <property type="match status" value="1"/>
</dbReference>
<dbReference type="WBParaSite" id="Minc3s00115g05025">
    <property type="protein sequence ID" value="Minc3s00115g05025"/>
    <property type="gene ID" value="Minc3s00115g05025"/>
</dbReference>
<evidence type="ECO:0000313" key="1">
    <source>
        <dbReference type="Proteomes" id="UP000887563"/>
    </source>
</evidence>
<accession>A0A914KU24</accession>
<protein>
    <submittedName>
        <fullName evidence="2">Uncharacterized protein</fullName>
    </submittedName>
</protein>
<dbReference type="AlphaFoldDB" id="A0A914KU24"/>
<keyword evidence="1" id="KW-1185">Reference proteome</keyword>
<dbReference type="InterPro" id="IPR017853">
    <property type="entry name" value="GH"/>
</dbReference>